<evidence type="ECO:0000256" key="5">
    <source>
        <dbReference type="ARBA" id="ARBA00022801"/>
    </source>
</evidence>
<dbReference type="GO" id="GO:0004401">
    <property type="term" value="F:histidinol-phosphatase activity"/>
    <property type="evidence" value="ECO:0007669"/>
    <property type="project" value="UniProtKB-UniRule"/>
</dbReference>
<dbReference type="AlphaFoldDB" id="A0A1H0R5H2"/>
<comment type="similarity">
    <text evidence="2 8">Belongs to the PHP hydrolase family. HisK subfamily.</text>
</comment>
<keyword evidence="5 8" id="KW-0378">Hydrolase</keyword>
<dbReference type="GO" id="GO:0005737">
    <property type="term" value="C:cytoplasm"/>
    <property type="evidence" value="ECO:0007669"/>
    <property type="project" value="TreeGrafter"/>
</dbReference>
<dbReference type="EC" id="3.1.3.15" evidence="3 8"/>
<evidence type="ECO:0000256" key="6">
    <source>
        <dbReference type="ARBA" id="ARBA00023102"/>
    </source>
</evidence>
<reference evidence="9 10" key="1">
    <citation type="submission" date="2016-10" db="EMBL/GenBank/DDBJ databases">
        <authorList>
            <person name="de Groot N.N."/>
        </authorList>
    </citation>
    <scope>NUCLEOTIDE SEQUENCE [LARGE SCALE GENOMIC DNA]</scope>
    <source>
        <strain evidence="9 10">DSM 12272</strain>
    </source>
</reference>
<evidence type="ECO:0000313" key="9">
    <source>
        <dbReference type="EMBL" id="SDP24754.1"/>
    </source>
</evidence>
<evidence type="ECO:0000256" key="1">
    <source>
        <dbReference type="ARBA" id="ARBA00004970"/>
    </source>
</evidence>
<gene>
    <name evidence="9" type="ORF">SAMN04488529_10338</name>
</gene>
<comment type="pathway">
    <text evidence="1 8">Amino-acid biosynthesis; L-histidine biosynthesis; L-histidine from 5-phospho-alpha-D-ribose 1-diphosphate: step 8/9.</text>
</comment>
<organism evidence="9 10">
    <name type="scientific">Clostridium gasigenes</name>
    <dbReference type="NCBI Taxonomy" id="94869"/>
    <lineage>
        <taxon>Bacteria</taxon>
        <taxon>Bacillati</taxon>
        <taxon>Bacillota</taxon>
        <taxon>Clostridia</taxon>
        <taxon>Eubacteriales</taxon>
        <taxon>Clostridiaceae</taxon>
        <taxon>Clostridium</taxon>
    </lineage>
</organism>
<evidence type="ECO:0000256" key="4">
    <source>
        <dbReference type="ARBA" id="ARBA00022605"/>
    </source>
</evidence>
<dbReference type="EMBL" id="FNJM01000003">
    <property type="protein sequence ID" value="SDP24754.1"/>
    <property type="molecule type" value="Genomic_DNA"/>
</dbReference>
<dbReference type="CDD" id="cd12110">
    <property type="entry name" value="PHP_HisPPase_Hisj_like"/>
    <property type="match status" value="1"/>
</dbReference>
<evidence type="ECO:0000313" key="10">
    <source>
        <dbReference type="Proteomes" id="UP000198597"/>
    </source>
</evidence>
<dbReference type="UniPathway" id="UPA00031">
    <property type="reaction ID" value="UER00013"/>
</dbReference>
<keyword evidence="4 8" id="KW-0028">Amino-acid biosynthesis</keyword>
<dbReference type="GO" id="GO:0000105">
    <property type="term" value="P:L-histidine biosynthetic process"/>
    <property type="evidence" value="ECO:0007669"/>
    <property type="project" value="UniProtKB-UniRule"/>
</dbReference>
<proteinExistence type="inferred from homology"/>
<keyword evidence="6 8" id="KW-0368">Histidine biosynthesis</keyword>
<sequence length="259" mass="30299">MKTNYHTHNYRCNHAKGTVLEYVLEALNAGLDEIGISDHLPHPGKDFASKSRMSYDDLNNYFNDIDEAIKIYGDKISIKKSIECEYFEEYQWLYDELREKYKVDYLILGAHFFPYKGEMTYIGKVDLTPELLEDYVNYVITSMDSGNFNYLAHPDLFGMQYLNWDEHSEKASRRILQKAQDLNIPLEININGLRRSTILYNKGERHPYPHKDFWSLSNEYDVDIIIGIDAHNPSEMNDLDMGHKFAKSLGISVIDRLIF</sequence>
<dbReference type="OrthoDB" id="9775255at2"/>
<dbReference type="InterPro" id="IPR016195">
    <property type="entry name" value="Pol/histidinol_Pase-like"/>
</dbReference>
<name>A0A1H0R5H2_9CLOT</name>
<dbReference type="GeneID" id="65311290"/>
<evidence type="ECO:0000256" key="8">
    <source>
        <dbReference type="RuleBase" id="RU366003"/>
    </source>
</evidence>
<comment type="catalytic activity">
    <reaction evidence="7 8">
        <text>L-histidinol phosphate + H2O = L-histidinol + phosphate</text>
        <dbReference type="Rhea" id="RHEA:14465"/>
        <dbReference type="ChEBI" id="CHEBI:15377"/>
        <dbReference type="ChEBI" id="CHEBI:43474"/>
        <dbReference type="ChEBI" id="CHEBI:57699"/>
        <dbReference type="ChEBI" id="CHEBI:57980"/>
        <dbReference type="EC" id="3.1.3.15"/>
    </reaction>
</comment>
<dbReference type="PANTHER" id="PTHR21039:SF0">
    <property type="entry name" value="HISTIDINOL-PHOSPHATASE"/>
    <property type="match status" value="1"/>
</dbReference>
<dbReference type="STRING" id="94869.SAMN04488529_10338"/>
<dbReference type="SUPFAM" id="SSF89550">
    <property type="entry name" value="PHP domain-like"/>
    <property type="match status" value="1"/>
</dbReference>
<evidence type="ECO:0000256" key="2">
    <source>
        <dbReference type="ARBA" id="ARBA00009152"/>
    </source>
</evidence>
<accession>A0A1H0R5H2</accession>
<dbReference type="InterPro" id="IPR010140">
    <property type="entry name" value="Histidinol_P_phosphatase_HisJ"/>
</dbReference>
<dbReference type="RefSeq" id="WP_089967714.1">
    <property type="nucleotide sequence ID" value="NZ_CP071376.1"/>
</dbReference>
<dbReference type="Proteomes" id="UP000198597">
    <property type="component" value="Unassembled WGS sequence"/>
</dbReference>
<evidence type="ECO:0000256" key="7">
    <source>
        <dbReference type="ARBA" id="ARBA00049158"/>
    </source>
</evidence>
<dbReference type="Gene3D" id="3.20.20.140">
    <property type="entry name" value="Metal-dependent hydrolases"/>
    <property type="match status" value="1"/>
</dbReference>
<evidence type="ECO:0000256" key="3">
    <source>
        <dbReference type="ARBA" id="ARBA00013085"/>
    </source>
</evidence>
<dbReference type="Pfam" id="PF02811">
    <property type="entry name" value="PHP"/>
    <property type="match status" value="1"/>
</dbReference>
<dbReference type="InterPro" id="IPR004013">
    <property type="entry name" value="PHP_dom"/>
</dbReference>
<protein>
    <recommendedName>
        <fullName evidence="3 8">Histidinol-phosphatase</fullName>
        <shortName evidence="8">HolPase</shortName>
        <ecNumber evidence="3 8">3.1.3.15</ecNumber>
    </recommendedName>
</protein>
<keyword evidence="10" id="KW-1185">Reference proteome</keyword>
<dbReference type="PANTHER" id="PTHR21039">
    <property type="entry name" value="HISTIDINOL PHOSPHATASE-RELATED"/>
    <property type="match status" value="1"/>
</dbReference>